<feature type="region of interest" description="Disordered" evidence="8">
    <location>
        <begin position="753"/>
        <end position="773"/>
    </location>
</feature>
<evidence type="ECO:0000256" key="3">
    <source>
        <dbReference type="ARBA" id="ARBA00022833"/>
    </source>
</evidence>
<evidence type="ECO:0000313" key="10">
    <source>
        <dbReference type="EMBL" id="SMN20202.1"/>
    </source>
</evidence>
<dbReference type="GO" id="GO:0045944">
    <property type="term" value="P:positive regulation of transcription by RNA polymerase II"/>
    <property type="evidence" value="ECO:0007669"/>
    <property type="project" value="TreeGrafter"/>
</dbReference>
<keyword evidence="5" id="KW-0238">DNA-binding</keyword>
<proteinExistence type="predicted"/>
<evidence type="ECO:0000256" key="6">
    <source>
        <dbReference type="ARBA" id="ARBA00023163"/>
    </source>
</evidence>
<sequence>MSEQQVKRRRVTRACDECRKKKVKCDGQQPCIHCTVYAYECTYNQPSKRSNNGSTTTAINNSSSSNNSNNNISLNQKMMNTSAAVQSGNNSTIQLKMENDPSKKSGMMKTLENMNSGNNSNISPQEMANMNITPTEHLNANNNGHGNNGGINVFSVIPNNPASMISTMNSSGSTTTKKAGTKVAKLQNELIKYQQLLSILIPNLPPIETLDIPTFLQIVQNFKGHTTNYLEDAVKEYHLISRDSVSPVSRLSSRITSPDAISRNINGSSANSVDSNSESVDVALSNTPNIGREIKIMLPPKNIALHFVENTWKYCCVLLRFYHRPLFIQQLNELYETDPSNYTQKQINFLPLCYSIMAVGALFSKSLSGASAGSSPNKDVRDQDETERKLLQDEGYKYFIAARKLIDITNTRDLNSIQTVVMLFIFLQCSARLSTCYAYIGVAMRSVLREGYHRLTPANSGLNPIEIEVRKRLFYTIYKLDIYVNAMLGLPRSISVDDFDQTLPVELSDENITPDAYLTENQHSVLSSVAISNHHTKLIMILSEIVAELYPVKRTSNIISHETVTNLELKLKLWVDQLPKEMKPNATGLEQRFERANKLLHLSFLHVQIILYRPFIHYISHKYAASVPDPLSLQRARNCISVSRAVVKLGQDMLDKSLIAGSYWYANYTIFYSVAGLLFYTHEAEPCDKESAREYYDTLKDAEIGRNLLLRLKDTSMAANRTYNILNKLFEKLNTRTIQLLYPWDNNKTTTPYSTNSGNYSNNVSPESSSFGKEVKNENDAMENSLQFPVNDDSKAEMDLENFIKTLPQSDQQTFSTDNSRMFNNEQGNTMFNYNSNNSELLETQPMNNGDFKNIQNIQSTANPETLSTLSSDGSSIKPRSEINDDMNVLNVFDQLDAQLFGKYVPDTNMDTLN</sequence>
<dbReference type="EMBL" id="FXLY01000005">
    <property type="protein sequence ID" value="SMN20202.1"/>
    <property type="molecule type" value="Genomic_DNA"/>
</dbReference>
<dbReference type="PROSITE" id="PS00463">
    <property type="entry name" value="ZN2_CY6_FUNGAL_1"/>
    <property type="match status" value="1"/>
</dbReference>
<accession>A0A1X7R3F7</accession>
<dbReference type="SMART" id="SM00066">
    <property type="entry name" value="GAL4"/>
    <property type="match status" value="1"/>
</dbReference>
<dbReference type="GO" id="GO:0000981">
    <property type="term" value="F:DNA-binding transcription factor activity, RNA polymerase II-specific"/>
    <property type="evidence" value="ECO:0007669"/>
    <property type="project" value="InterPro"/>
</dbReference>
<dbReference type="InterPro" id="IPR051711">
    <property type="entry name" value="Stress_Response_Reg"/>
</dbReference>
<feature type="compositionally biased region" description="Polar residues" evidence="8">
    <location>
        <begin position="753"/>
        <end position="771"/>
    </location>
</feature>
<dbReference type="SUPFAM" id="SSF57701">
    <property type="entry name" value="Zn2/Cys6 DNA-binding domain"/>
    <property type="match status" value="1"/>
</dbReference>
<dbReference type="PANTHER" id="PTHR47540:SF1">
    <property type="entry name" value="ACTIVATOR OF STRESS GENES 1-RELATED"/>
    <property type="match status" value="1"/>
</dbReference>
<dbReference type="Proteomes" id="UP000196158">
    <property type="component" value="Unassembled WGS sequence"/>
</dbReference>
<dbReference type="CDD" id="cd00067">
    <property type="entry name" value="GAL4"/>
    <property type="match status" value="1"/>
</dbReference>
<feature type="domain" description="Zn(2)-C6 fungal-type" evidence="9">
    <location>
        <begin position="14"/>
        <end position="43"/>
    </location>
</feature>
<dbReference type="Gene3D" id="4.10.240.10">
    <property type="entry name" value="Zn(2)-C6 fungal-type DNA-binding domain"/>
    <property type="match status" value="1"/>
</dbReference>
<feature type="region of interest" description="Disordered" evidence="8">
    <location>
        <begin position="45"/>
        <end position="73"/>
    </location>
</feature>
<organism evidence="10 11">
    <name type="scientific">Maudiozyma saulgeensis</name>
    <dbReference type="NCBI Taxonomy" id="1789683"/>
    <lineage>
        <taxon>Eukaryota</taxon>
        <taxon>Fungi</taxon>
        <taxon>Dikarya</taxon>
        <taxon>Ascomycota</taxon>
        <taxon>Saccharomycotina</taxon>
        <taxon>Saccharomycetes</taxon>
        <taxon>Saccharomycetales</taxon>
        <taxon>Saccharomycetaceae</taxon>
        <taxon>Maudiozyma</taxon>
    </lineage>
</organism>
<evidence type="ECO:0000259" key="9">
    <source>
        <dbReference type="PROSITE" id="PS50048"/>
    </source>
</evidence>
<comment type="subcellular location">
    <subcellularLocation>
        <location evidence="1">Nucleus</location>
    </subcellularLocation>
</comment>
<dbReference type="Pfam" id="PF00172">
    <property type="entry name" value="Zn_clus"/>
    <property type="match status" value="1"/>
</dbReference>
<keyword evidence="4" id="KW-0805">Transcription regulation</keyword>
<evidence type="ECO:0000256" key="2">
    <source>
        <dbReference type="ARBA" id="ARBA00022723"/>
    </source>
</evidence>
<keyword evidence="11" id="KW-1185">Reference proteome</keyword>
<dbReference type="OrthoDB" id="422427at2759"/>
<dbReference type="GO" id="GO:0043565">
    <property type="term" value="F:sequence-specific DNA binding"/>
    <property type="evidence" value="ECO:0007669"/>
    <property type="project" value="TreeGrafter"/>
</dbReference>
<dbReference type="GO" id="GO:0006351">
    <property type="term" value="P:DNA-templated transcription"/>
    <property type="evidence" value="ECO:0007669"/>
    <property type="project" value="InterPro"/>
</dbReference>
<keyword evidence="7" id="KW-0539">Nucleus</keyword>
<keyword evidence="6" id="KW-0804">Transcription</keyword>
<protein>
    <submittedName>
        <fullName evidence="10">Similar to Saccharomyces cerevisiae YIL130W ASG1 Zinc cluster protein proposed to function as a transcriptional regulator involved in the stress response</fullName>
    </submittedName>
</protein>
<evidence type="ECO:0000313" key="11">
    <source>
        <dbReference type="Proteomes" id="UP000196158"/>
    </source>
</evidence>
<evidence type="ECO:0000256" key="7">
    <source>
        <dbReference type="ARBA" id="ARBA00023242"/>
    </source>
</evidence>
<dbReference type="CDD" id="cd12148">
    <property type="entry name" value="fungal_TF_MHR"/>
    <property type="match status" value="1"/>
</dbReference>
<dbReference type="AlphaFoldDB" id="A0A1X7R3F7"/>
<evidence type="ECO:0000256" key="4">
    <source>
        <dbReference type="ARBA" id="ARBA00023015"/>
    </source>
</evidence>
<feature type="compositionally biased region" description="Low complexity" evidence="8">
    <location>
        <begin position="50"/>
        <end position="73"/>
    </location>
</feature>
<name>A0A1X7R3F7_9SACH</name>
<keyword evidence="3" id="KW-0862">Zinc</keyword>
<dbReference type="STRING" id="1789683.A0A1X7R3F7"/>
<evidence type="ECO:0000256" key="5">
    <source>
        <dbReference type="ARBA" id="ARBA00023125"/>
    </source>
</evidence>
<dbReference type="GO" id="GO:0008270">
    <property type="term" value="F:zinc ion binding"/>
    <property type="evidence" value="ECO:0007669"/>
    <property type="project" value="InterPro"/>
</dbReference>
<dbReference type="SMART" id="SM00906">
    <property type="entry name" value="Fungal_trans"/>
    <property type="match status" value="1"/>
</dbReference>
<dbReference type="Pfam" id="PF04082">
    <property type="entry name" value="Fungal_trans"/>
    <property type="match status" value="1"/>
</dbReference>
<dbReference type="InterPro" id="IPR001138">
    <property type="entry name" value="Zn2Cys6_DnaBD"/>
</dbReference>
<evidence type="ECO:0000256" key="8">
    <source>
        <dbReference type="SAM" id="MobiDB-lite"/>
    </source>
</evidence>
<dbReference type="InterPro" id="IPR007219">
    <property type="entry name" value="XnlR_reg_dom"/>
</dbReference>
<dbReference type="GO" id="GO:0005634">
    <property type="term" value="C:nucleus"/>
    <property type="evidence" value="ECO:0007669"/>
    <property type="project" value="UniProtKB-SubCell"/>
</dbReference>
<keyword evidence="2" id="KW-0479">Metal-binding</keyword>
<evidence type="ECO:0000256" key="1">
    <source>
        <dbReference type="ARBA" id="ARBA00004123"/>
    </source>
</evidence>
<reference evidence="10 11" key="1">
    <citation type="submission" date="2017-04" db="EMBL/GenBank/DDBJ databases">
        <authorList>
            <person name="Afonso C.L."/>
            <person name="Miller P.J."/>
            <person name="Scott M.A."/>
            <person name="Spackman E."/>
            <person name="Goraichik I."/>
            <person name="Dimitrov K.M."/>
            <person name="Suarez D.L."/>
            <person name="Swayne D.E."/>
        </authorList>
    </citation>
    <scope>NUCLEOTIDE SEQUENCE [LARGE SCALE GENOMIC DNA]</scope>
</reference>
<dbReference type="PANTHER" id="PTHR47540">
    <property type="entry name" value="THIAMINE REPRESSIBLE GENES REGULATORY PROTEIN THI5"/>
    <property type="match status" value="1"/>
</dbReference>
<dbReference type="PROSITE" id="PS50048">
    <property type="entry name" value="ZN2_CY6_FUNGAL_2"/>
    <property type="match status" value="1"/>
</dbReference>
<gene>
    <name evidence="10" type="ORF">KASA_0N01419G</name>
</gene>
<dbReference type="InterPro" id="IPR036864">
    <property type="entry name" value="Zn2-C6_fun-type_DNA-bd_sf"/>
</dbReference>